<evidence type="ECO:0000259" key="1">
    <source>
        <dbReference type="Pfam" id="PF01323"/>
    </source>
</evidence>
<dbReference type="GO" id="GO:0004602">
    <property type="term" value="F:glutathione peroxidase activity"/>
    <property type="evidence" value="ECO:0007669"/>
    <property type="project" value="TreeGrafter"/>
</dbReference>
<dbReference type="InterPro" id="IPR051924">
    <property type="entry name" value="GST_Kappa/NadH"/>
</dbReference>
<keyword evidence="3" id="KW-1185">Reference proteome</keyword>
<dbReference type="GO" id="GO:0005739">
    <property type="term" value="C:mitochondrion"/>
    <property type="evidence" value="ECO:0007669"/>
    <property type="project" value="TreeGrafter"/>
</dbReference>
<evidence type="ECO:0000313" key="2">
    <source>
        <dbReference type="EMBL" id="KAF2997631.1"/>
    </source>
</evidence>
<feature type="domain" description="DSBA-like thioredoxin" evidence="1">
    <location>
        <begin position="252"/>
        <end position="462"/>
    </location>
</feature>
<dbReference type="SUPFAM" id="SSF52833">
    <property type="entry name" value="Thioredoxin-like"/>
    <property type="match status" value="2"/>
</dbReference>
<feature type="domain" description="DSBA-like thioredoxin" evidence="1">
    <location>
        <begin position="10"/>
        <end position="214"/>
    </location>
</feature>
<comment type="caution">
    <text evidence="2">The sequence shown here is derived from an EMBL/GenBank/DDBJ whole genome shotgun (WGS) entry which is preliminary data.</text>
</comment>
<organism evidence="2 3">
    <name type="scientific">Curvularia kusanoi</name>
    <name type="common">Cochliobolus kusanoi</name>
    <dbReference type="NCBI Taxonomy" id="90978"/>
    <lineage>
        <taxon>Eukaryota</taxon>
        <taxon>Fungi</taxon>
        <taxon>Dikarya</taxon>
        <taxon>Ascomycota</taxon>
        <taxon>Pezizomycotina</taxon>
        <taxon>Dothideomycetes</taxon>
        <taxon>Pleosporomycetidae</taxon>
        <taxon>Pleosporales</taxon>
        <taxon>Pleosporineae</taxon>
        <taxon>Pleosporaceae</taxon>
        <taxon>Curvularia</taxon>
    </lineage>
</organism>
<dbReference type="Proteomes" id="UP000801428">
    <property type="component" value="Unassembled WGS sequence"/>
</dbReference>
<dbReference type="Gene3D" id="3.40.30.10">
    <property type="entry name" value="Glutaredoxin"/>
    <property type="match status" value="2"/>
</dbReference>
<dbReference type="InterPro" id="IPR036249">
    <property type="entry name" value="Thioredoxin-like_sf"/>
</dbReference>
<dbReference type="EMBL" id="SWKU01000022">
    <property type="protein sequence ID" value="KAF2997631.1"/>
    <property type="molecule type" value="Genomic_DNA"/>
</dbReference>
<dbReference type="PANTHER" id="PTHR42943:SF2">
    <property type="entry name" value="GLUTATHIONE S-TRANSFERASE KAPPA 1"/>
    <property type="match status" value="1"/>
</dbReference>
<dbReference type="PANTHER" id="PTHR42943">
    <property type="entry name" value="GLUTATHIONE S-TRANSFERASE KAPPA"/>
    <property type="match status" value="1"/>
</dbReference>
<sequence>MTQPTLVYNYDISCPFAYIASTRVKALAQRTNSRLVYRPVLLGAIYRATAAPQGAAGSASDVFNPTKKAVAAQSMQRTLKRYKIKYNPPPQHPRKSVNALRLLYCVPDGEQRQELTEKLFAAYWAENLDITDPETLLTIAKQSGIASASKLNADSFANVDARKELESATAEAIERGAFGVPGFWIPDVTWTNVDSQTKTGRYFWGQDRMHFVEATLISLRNKSQWSDVPGLASLLPRCIPYNRGKLTEKVKLEFWYDFSSPWAFLGYTQLARLQRTFGANLEIILKPFLLGILFREIGAPNMPMLAVSPTKAVWSRQDHADWTAYWNAVNISEGSVDKPIAFHWADVFPIRTPTVLRVAIVEPATIPLLYSTCWEKNANVSDETVLAAVLDEAGYSGSDLIAKANSPAIKEKLRENTAAAKATGICGVPTYRVLRQRQDGHWEPRGGLVWGQDETNVVEDLIAGWDPEDSSEVAEPRKDTLVKAAARL</sequence>
<dbReference type="Pfam" id="PF01323">
    <property type="entry name" value="DSBA"/>
    <property type="match status" value="2"/>
</dbReference>
<dbReference type="GO" id="GO:0006749">
    <property type="term" value="P:glutathione metabolic process"/>
    <property type="evidence" value="ECO:0007669"/>
    <property type="project" value="TreeGrafter"/>
</dbReference>
<evidence type="ECO:0000313" key="3">
    <source>
        <dbReference type="Proteomes" id="UP000801428"/>
    </source>
</evidence>
<dbReference type="OrthoDB" id="4664297at2759"/>
<protein>
    <recommendedName>
        <fullName evidence="1">DSBA-like thioredoxin domain-containing protein</fullName>
    </recommendedName>
</protein>
<dbReference type="GO" id="GO:0004364">
    <property type="term" value="F:glutathione transferase activity"/>
    <property type="evidence" value="ECO:0007669"/>
    <property type="project" value="TreeGrafter"/>
</dbReference>
<dbReference type="AlphaFoldDB" id="A0A9P4T995"/>
<reference evidence="2" key="1">
    <citation type="submission" date="2019-04" db="EMBL/GenBank/DDBJ databases">
        <title>Sequencing of skin fungus with MAO and IRED activity.</title>
        <authorList>
            <person name="Marsaioli A.J."/>
            <person name="Bonatto J.M.C."/>
            <person name="Reis Junior O."/>
        </authorList>
    </citation>
    <scope>NUCLEOTIDE SEQUENCE</scope>
    <source>
        <strain evidence="2">30M1</strain>
    </source>
</reference>
<proteinExistence type="predicted"/>
<gene>
    <name evidence="2" type="ORF">E8E13_004621</name>
</gene>
<accession>A0A9P4T995</accession>
<dbReference type="InterPro" id="IPR001853">
    <property type="entry name" value="DSBA-like_thioredoxin_dom"/>
</dbReference>
<dbReference type="GO" id="GO:0005777">
    <property type="term" value="C:peroxisome"/>
    <property type="evidence" value="ECO:0007669"/>
    <property type="project" value="TreeGrafter"/>
</dbReference>
<name>A0A9P4T995_CURKU</name>